<dbReference type="Pfam" id="PF00293">
    <property type="entry name" value="NUDIX"/>
    <property type="match status" value="1"/>
</dbReference>
<dbReference type="CDD" id="cd04688">
    <property type="entry name" value="NUDIX_Hydrolase"/>
    <property type="match status" value="1"/>
</dbReference>
<organism evidence="4 5">
    <name type="scientific">Devosia rhizoryzae</name>
    <dbReference type="NCBI Taxonomy" id="2774137"/>
    <lineage>
        <taxon>Bacteria</taxon>
        <taxon>Pseudomonadati</taxon>
        <taxon>Pseudomonadota</taxon>
        <taxon>Alphaproteobacteria</taxon>
        <taxon>Hyphomicrobiales</taxon>
        <taxon>Devosiaceae</taxon>
        <taxon>Devosia</taxon>
    </lineage>
</organism>
<sequence>MSARHVISFPIDGTRFNYRVAAVIIAEGHVLVCREDDDHYCMLPGGRVELGEDSRLSLVREIEEELALPAEVGQMLATSESFYEREGEQFHELGFFYRVTLPGQGPDGRSPWLKRRDEGHDLQFHWISLEGAELETFNLVPRFLPALLRDLPSGHIHIVHDERGA</sequence>
<evidence type="ECO:0000256" key="1">
    <source>
        <dbReference type="ARBA" id="ARBA00001946"/>
    </source>
</evidence>
<comment type="cofactor">
    <cofactor evidence="1">
        <name>Mg(2+)</name>
        <dbReference type="ChEBI" id="CHEBI:18420"/>
    </cofactor>
</comment>
<proteinExistence type="predicted"/>
<evidence type="ECO:0000313" key="4">
    <source>
        <dbReference type="EMBL" id="QQR39716.1"/>
    </source>
</evidence>
<dbReference type="PROSITE" id="PS51462">
    <property type="entry name" value="NUDIX"/>
    <property type="match status" value="1"/>
</dbReference>
<accession>A0ABX7CCL9</accession>
<reference evidence="4 5" key="1">
    <citation type="submission" date="2021-01" db="EMBL/GenBank/DDBJ databases">
        <title>Genome seq and assembly of Devosia sp. LEGU1.</title>
        <authorList>
            <person name="Chhetri G."/>
        </authorList>
    </citation>
    <scope>NUCLEOTIDE SEQUENCE [LARGE SCALE GENOMIC DNA]</scope>
    <source>
        <strain evidence="4 5">LEGU1</strain>
    </source>
</reference>
<keyword evidence="2" id="KW-0378">Hydrolase</keyword>
<name>A0ABX7CCL9_9HYPH</name>
<dbReference type="Gene3D" id="3.90.79.10">
    <property type="entry name" value="Nucleoside Triphosphate Pyrophosphohydrolase"/>
    <property type="match status" value="1"/>
</dbReference>
<dbReference type="InterPro" id="IPR000086">
    <property type="entry name" value="NUDIX_hydrolase_dom"/>
</dbReference>
<dbReference type="RefSeq" id="WP_201634267.1">
    <property type="nucleotide sequence ID" value="NZ_CP068046.1"/>
</dbReference>
<evidence type="ECO:0000313" key="5">
    <source>
        <dbReference type="Proteomes" id="UP000595857"/>
    </source>
</evidence>
<dbReference type="InterPro" id="IPR015797">
    <property type="entry name" value="NUDIX_hydrolase-like_dom_sf"/>
</dbReference>
<dbReference type="SUPFAM" id="SSF55811">
    <property type="entry name" value="Nudix"/>
    <property type="match status" value="1"/>
</dbReference>
<evidence type="ECO:0000256" key="2">
    <source>
        <dbReference type="ARBA" id="ARBA00022801"/>
    </source>
</evidence>
<dbReference type="PANTHER" id="PTHR43046:SF14">
    <property type="entry name" value="MUTT_NUDIX FAMILY PROTEIN"/>
    <property type="match status" value="1"/>
</dbReference>
<keyword evidence="5" id="KW-1185">Reference proteome</keyword>
<evidence type="ECO:0000259" key="3">
    <source>
        <dbReference type="PROSITE" id="PS51462"/>
    </source>
</evidence>
<feature type="domain" description="Nudix hydrolase" evidence="3">
    <location>
        <begin position="15"/>
        <end position="149"/>
    </location>
</feature>
<protein>
    <submittedName>
        <fullName evidence="4">NUDIX domain-containing protein</fullName>
    </submittedName>
</protein>
<gene>
    <name evidence="4" type="ORF">JI748_01465</name>
</gene>
<dbReference type="Proteomes" id="UP000595857">
    <property type="component" value="Chromosome"/>
</dbReference>
<dbReference type="EMBL" id="CP068046">
    <property type="protein sequence ID" value="QQR39716.1"/>
    <property type="molecule type" value="Genomic_DNA"/>
</dbReference>
<dbReference type="PANTHER" id="PTHR43046">
    <property type="entry name" value="GDP-MANNOSE MANNOSYL HYDROLASE"/>
    <property type="match status" value="1"/>
</dbReference>